<proteinExistence type="inferred from homology"/>
<feature type="domain" description="Palmitoyltransferase DHHC" evidence="9">
    <location>
        <begin position="148"/>
        <end position="273"/>
    </location>
</feature>
<accession>A0A4D9D2A3</accession>
<name>A0A4D9D2A3_9STRA</name>
<keyword evidence="4 7" id="KW-1133">Transmembrane helix</keyword>
<feature type="region of interest" description="Disordered" evidence="8">
    <location>
        <begin position="363"/>
        <end position="451"/>
    </location>
</feature>
<evidence type="ECO:0000256" key="6">
    <source>
        <dbReference type="ARBA" id="ARBA00023315"/>
    </source>
</evidence>
<evidence type="ECO:0000256" key="3">
    <source>
        <dbReference type="ARBA" id="ARBA00022692"/>
    </source>
</evidence>
<dbReference type="EMBL" id="SDOX01000011">
    <property type="protein sequence ID" value="TFJ85560.1"/>
    <property type="molecule type" value="Genomic_DNA"/>
</dbReference>
<dbReference type="Proteomes" id="UP000355283">
    <property type="component" value="Unassembled WGS sequence"/>
</dbReference>
<evidence type="ECO:0000256" key="7">
    <source>
        <dbReference type="RuleBase" id="RU079119"/>
    </source>
</evidence>
<dbReference type="GO" id="GO:0016020">
    <property type="term" value="C:membrane"/>
    <property type="evidence" value="ECO:0007669"/>
    <property type="project" value="UniProtKB-SubCell"/>
</dbReference>
<dbReference type="AlphaFoldDB" id="A0A4D9D2A3"/>
<keyword evidence="5 7" id="KW-0472">Membrane</keyword>
<comment type="caution">
    <text evidence="10">The sequence shown here is derived from an EMBL/GenBank/DDBJ whole genome shotgun (WGS) entry which is preliminary data.</text>
</comment>
<dbReference type="PROSITE" id="PS50216">
    <property type="entry name" value="DHHC"/>
    <property type="match status" value="1"/>
</dbReference>
<dbReference type="EC" id="2.3.1.225" evidence="7"/>
<feature type="compositionally biased region" description="Polar residues" evidence="8">
    <location>
        <begin position="394"/>
        <end position="415"/>
    </location>
</feature>
<evidence type="ECO:0000313" key="10">
    <source>
        <dbReference type="EMBL" id="TFJ85560.1"/>
    </source>
</evidence>
<gene>
    <name evidence="10" type="ORF">NSK_003069</name>
</gene>
<evidence type="ECO:0000256" key="5">
    <source>
        <dbReference type="ARBA" id="ARBA00023136"/>
    </source>
</evidence>
<reference evidence="10 11" key="1">
    <citation type="submission" date="2019-01" db="EMBL/GenBank/DDBJ databases">
        <title>Nuclear Genome Assembly of the Microalgal Biofuel strain Nannochloropsis salina CCMP1776.</title>
        <authorList>
            <person name="Hovde B."/>
        </authorList>
    </citation>
    <scope>NUCLEOTIDE SEQUENCE [LARGE SCALE GENOMIC DNA]</scope>
    <source>
        <strain evidence="10 11">CCMP1776</strain>
    </source>
</reference>
<comment type="similarity">
    <text evidence="7">Belongs to the DHHC palmitoyltransferase family.</text>
</comment>
<feature type="transmembrane region" description="Helical" evidence="7">
    <location>
        <begin position="236"/>
        <end position="256"/>
    </location>
</feature>
<keyword evidence="3 7" id="KW-0812">Transmembrane</keyword>
<evidence type="ECO:0000313" key="11">
    <source>
        <dbReference type="Proteomes" id="UP000355283"/>
    </source>
</evidence>
<organism evidence="10 11">
    <name type="scientific">Nannochloropsis salina CCMP1776</name>
    <dbReference type="NCBI Taxonomy" id="1027361"/>
    <lineage>
        <taxon>Eukaryota</taxon>
        <taxon>Sar</taxon>
        <taxon>Stramenopiles</taxon>
        <taxon>Ochrophyta</taxon>
        <taxon>Eustigmatophyceae</taxon>
        <taxon>Eustigmatales</taxon>
        <taxon>Monodopsidaceae</taxon>
        <taxon>Microchloropsis</taxon>
        <taxon>Microchloropsis salina</taxon>
    </lineage>
</organism>
<dbReference type="PANTHER" id="PTHR12246">
    <property type="entry name" value="PALMITOYLTRANSFERASE ZDHHC16"/>
    <property type="match status" value="1"/>
</dbReference>
<dbReference type="InterPro" id="IPR001594">
    <property type="entry name" value="Palmitoyltrfase_DHHC"/>
</dbReference>
<evidence type="ECO:0000256" key="8">
    <source>
        <dbReference type="SAM" id="MobiDB-lite"/>
    </source>
</evidence>
<sequence length="451" mass="48920">MGRQSSRGAQKEGCGTGHNVLWWCNQDPCGVVCAGVTWSLILYAQYTINKIVIFGWMGVLSLWGFLNVIAFNATACLAIISHVRAMTTDPGAVPRNALPLADDPEVQANGQEGTGANGVAMDEGRLSGSHDGVLGNAGMGGNPRARVRKFCRRCNAFKPPRAHHCSICRRCVIKMDHHCPWVNNCVGIGNHKLFLLFIFYVFIMCTYALTLVLVRYAGCIGEEDAKGCDDMAGNLLVVFLVMEAVLFGLFTCCMMLDQWTVVSTNTTAIDRLKGQYHAVPTSVGRADVNEVFGGKEGRRIRWHWLWPSAAHFPGSVSSDLLGYRVEDGEGMALEEGRSEEALDAEECREADEEAGILLLDRRRRASSSSREDMAGPVTVFEDSLPPSFHGTGATHRSNWSSRASMPSKRVPTQASRGKGQGLEGMGAGEVGAPLSEGPPERFGVLWHPGSA</sequence>
<evidence type="ECO:0000259" key="9">
    <source>
        <dbReference type="Pfam" id="PF01529"/>
    </source>
</evidence>
<keyword evidence="2 7" id="KW-0808">Transferase</keyword>
<keyword evidence="11" id="KW-1185">Reference proteome</keyword>
<feature type="transmembrane region" description="Helical" evidence="7">
    <location>
        <begin position="193"/>
        <end position="216"/>
    </location>
</feature>
<dbReference type="InterPro" id="IPR039859">
    <property type="entry name" value="PFA4/ZDH16/20/ERF2-like"/>
</dbReference>
<dbReference type="Pfam" id="PF01529">
    <property type="entry name" value="DHHC"/>
    <property type="match status" value="1"/>
</dbReference>
<comment type="subcellular location">
    <subcellularLocation>
        <location evidence="1">Membrane</location>
        <topology evidence="1">Multi-pass membrane protein</topology>
    </subcellularLocation>
</comment>
<evidence type="ECO:0000256" key="2">
    <source>
        <dbReference type="ARBA" id="ARBA00022679"/>
    </source>
</evidence>
<comment type="catalytic activity">
    <reaction evidence="7">
        <text>L-cysteinyl-[protein] + hexadecanoyl-CoA = S-hexadecanoyl-L-cysteinyl-[protein] + CoA</text>
        <dbReference type="Rhea" id="RHEA:36683"/>
        <dbReference type="Rhea" id="RHEA-COMP:10131"/>
        <dbReference type="Rhea" id="RHEA-COMP:11032"/>
        <dbReference type="ChEBI" id="CHEBI:29950"/>
        <dbReference type="ChEBI" id="CHEBI:57287"/>
        <dbReference type="ChEBI" id="CHEBI:57379"/>
        <dbReference type="ChEBI" id="CHEBI:74151"/>
        <dbReference type="EC" id="2.3.1.225"/>
    </reaction>
</comment>
<keyword evidence="6 7" id="KW-0012">Acyltransferase</keyword>
<protein>
    <recommendedName>
        <fullName evidence="7">Palmitoyltransferase</fullName>
        <ecNumber evidence="7">2.3.1.225</ecNumber>
    </recommendedName>
</protein>
<evidence type="ECO:0000256" key="4">
    <source>
        <dbReference type="ARBA" id="ARBA00022989"/>
    </source>
</evidence>
<dbReference type="GO" id="GO:0019706">
    <property type="term" value="F:protein-cysteine S-palmitoyltransferase activity"/>
    <property type="evidence" value="ECO:0007669"/>
    <property type="project" value="UniProtKB-EC"/>
</dbReference>
<comment type="domain">
    <text evidence="7">The DHHC domain is required for palmitoyltransferase activity.</text>
</comment>
<dbReference type="OrthoDB" id="331948at2759"/>
<evidence type="ECO:0000256" key="1">
    <source>
        <dbReference type="ARBA" id="ARBA00004141"/>
    </source>
</evidence>
<feature type="compositionally biased region" description="Gly residues" evidence="8">
    <location>
        <begin position="418"/>
        <end position="429"/>
    </location>
</feature>
<feature type="transmembrane region" description="Helical" evidence="7">
    <location>
        <begin position="53"/>
        <end position="80"/>
    </location>
</feature>